<reference evidence="11 12" key="1">
    <citation type="submission" date="2016-04" db="EMBL/GenBank/DDBJ databases">
        <title>A degradative enzymes factory behind the ericoid mycorrhizal symbiosis.</title>
        <authorList>
            <consortium name="DOE Joint Genome Institute"/>
            <person name="Martino E."/>
            <person name="Morin E."/>
            <person name="Grelet G."/>
            <person name="Kuo A."/>
            <person name="Kohler A."/>
            <person name="Daghino S."/>
            <person name="Barry K."/>
            <person name="Choi C."/>
            <person name="Cichocki N."/>
            <person name="Clum A."/>
            <person name="Copeland A."/>
            <person name="Hainaut M."/>
            <person name="Haridas S."/>
            <person name="Labutti K."/>
            <person name="Lindquist E."/>
            <person name="Lipzen A."/>
            <person name="Khouja H.-R."/>
            <person name="Murat C."/>
            <person name="Ohm R."/>
            <person name="Olson A."/>
            <person name="Spatafora J."/>
            <person name="Veneault-Fourrey C."/>
            <person name="Henrissat B."/>
            <person name="Grigoriev I."/>
            <person name="Martin F."/>
            <person name="Perotto S."/>
        </authorList>
    </citation>
    <scope>NUCLEOTIDE SEQUENCE [LARGE SCALE GENOMIC DNA]</scope>
    <source>
        <strain evidence="11 12">E</strain>
    </source>
</reference>
<dbReference type="PANTHER" id="PTHR28570">
    <property type="entry name" value="ASPARTYL AMINOPEPTIDASE"/>
    <property type="match status" value="1"/>
</dbReference>
<dbReference type="FunCoup" id="A0A2J6TBE0">
    <property type="interactions" value="206"/>
</dbReference>
<evidence type="ECO:0000256" key="9">
    <source>
        <dbReference type="RuleBase" id="RU004386"/>
    </source>
</evidence>
<dbReference type="GO" id="GO:0070006">
    <property type="term" value="F:metalloaminopeptidase activity"/>
    <property type="evidence" value="ECO:0007669"/>
    <property type="project" value="TreeGrafter"/>
</dbReference>
<keyword evidence="6 9" id="KW-0378">Hydrolase</keyword>
<keyword evidence="12" id="KW-1185">Reference proteome</keyword>
<dbReference type="InParanoid" id="A0A2J6TBE0"/>
<evidence type="ECO:0000256" key="1">
    <source>
        <dbReference type="ARBA" id="ARBA00001947"/>
    </source>
</evidence>
<dbReference type="SUPFAM" id="SSF53187">
    <property type="entry name" value="Zn-dependent exopeptidases"/>
    <property type="match status" value="1"/>
</dbReference>
<name>A0A2J6TBE0_9HELO</name>
<keyword evidence="3 9" id="KW-0031">Aminopeptidase</keyword>
<dbReference type="EMBL" id="KZ613790">
    <property type="protein sequence ID" value="PMD60349.1"/>
    <property type="molecule type" value="Genomic_DNA"/>
</dbReference>
<comment type="similarity">
    <text evidence="2 9">Belongs to the peptidase M18 family.</text>
</comment>
<dbReference type="Gene3D" id="2.30.250.10">
    <property type="entry name" value="Aminopeptidase i, Domain 2"/>
    <property type="match status" value="1"/>
</dbReference>
<dbReference type="FunFam" id="2.30.250.10:FF:000001">
    <property type="entry name" value="Aspartyl aminopeptidase 1"/>
    <property type="match status" value="1"/>
</dbReference>
<dbReference type="GO" id="GO:0000324">
    <property type="term" value="C:fungal-type vacuole"/>
    <property type="evidence" value="ECO:0007669"/>
    <property type="project" value="TreeGrafter"/>
</dbReference>
<dbReference type="GO" id="GO:0006508">
    <property type="term" value="P:proteolysis"/>
    <property type="evidence" value="ECO:0007669"/>
    <property type="project" value="UniProtKB-KW"/>
</dbReference>
<keyword evidence="7 9" id="KW-0862">Zinc</keyword>
<evidence type="ECO:0000256" key="8">
    <source>
        <dbReference type="ARBA" id="ARBA00023049"/>
    </source>
</evidence>
<dbReference type="SUPFAM" id="SSF101821">
    <property type="entry name" value="Aminopeptidase/glucanase lid domain"/>
    <property type="match status" value="1"/>
</dbReference>
<evidence type="ECO:0000256" key="3">
    <source>
        <dbReference type="ARBA" id="ARBA00022438"/>
    </source>
</evidence>
<dbReference type="GO" id="GO:0008270">
    <property type="term" value="F:zinc ion binding"/>
    <property type="evidence" value="ECO:0007669"/>
    <property type="project" value="InterPro"/>
</dbReference>
<evidence type="ECO:0000256" key="7">
    <source>
        <dbReference type="ARBA" id="ARBA00022833"/>
    </source>
</evidence>
<dbReference type="PRINTS" id="PR00932">
    <property type="entry name" value="AMINO1PTASE"/>
</dbReference>
<protein>
    <submittedName>
        <fullName evidence="11">Peptidase M18, aminopeptidase I</fullName>
    </submittedName>
</protein>
<proteinExistence type="inferred from homology"/>
<keyword evidence="4 9" id="KW-0645">Protease</keyword>
<dbReference type="RefSeq" id="XP_024737253.1">
    <property type="nucleotide sequence ID" value="XM_024874707.1"/>
</dbReference>
<dbReference type="PANTHER" id="PTHR28570:SF4">
    <property type="entry name" value="VACUOLAR AMINOPEPTIDASE 1"/>
    <property type="match status" value="1"/>
</dbReference>
<dbReference type="InterPro" id="IPR001948">
    <property type="entry name" value="Peptidase_M18"/>
</dbReference>
<dbReference type="Pfam" id="PF02127">
    <property type="entry name" value="Peptidase_M18"/>
    <property type="match status" value="1"/>
</dbReference>
<keyword evidence="5 9" id="KW-0479">Metal-binding</keyword>
<organism evidence="11 12">
    <name type="scientific">Hyaloscypha bicolor E</name>
    <dbReference type="NCBI Taxonomy" id="1095630"/>
    <lineage>
        <taxon>Eukaryota</taxon>
        <taxon>Fungi</taxon>
        <taxon>Dikarya</taxon>
        <taxon>Ascomycota</taxon>
        <taxon>Pezizomycotina</taxon>
        <taxon>Leotiomycetes</taxon>
        <taxon>Helotiales</taxon>
        <taxon>Hyaloscyphaceae</taxon>
        <taxon>Hyaloscypha</taxon>
        <taxon>Hyaloscypha bicolor</taxon>
    </lineage>
</organism>
<comment type="cofactor">
    <cofactor evidence="1">
        <name>Zn(2+)</name>
        <dbReference type="ChEBI" id="CHEBI:29105"/>
    </cofactor>
</comment>
<dbReference type="Proteomes" id="UP000235371">
    <property type="component" value="Unassembled WGS sequence"/>
</dbReference>
<feature type="region of interest" description="Disordered" evidence="10">
    <location>
        <begin position="1"/>
        <end position="23"/>
    </location>
</feature>
<evidence type="ECO:0000256" key="2">
    <source>
        <dbReference type="ARBA" id="ARBA00008290"/>
    </source>
</evidence>
<dbReference type="OrthoDB" id="9880441at2759"/>
<evidence type="ECO:0000256" key="6">
    <source>
        <dbReference type="ARBA" id="ARBA00022801"/>
    </source>
</evidence>
<dbReference type="Gene3D" id="3.40.630.10">
    <property type="entry name" value="Zn peptidases"/>
    <property type="match status" value="1"/>
</dbReference>
<gene>
    <name evidence="11" type="ORF">K444DRAFT_528260</name>
</gene>
<evidence type="ECO:0000256" key="10">
    <source>
        <dbReference type="SAM" id="MobiDB-lite"/>
    </source>
</evidence>
<evidence type="ECO:0000313" key="12">
    <source>
        <dbReference type="Proteomes" id="UP000235371"/>
    </source>
</evidence>
<keyword evidence="8 9" id="KW-0482">Metalloprotease</keyword>
<evidence type="ECO:0000256" key="4">
    <source>
        <dbReference type="ARBA" id="ARBA00022670"/>
    </source>
</evidence>
<dbReference type="AlphaFoldDB" id="A0A2J6TBE0"/>
<sequence length="526" mass="56478">MPAPFGALSPWAERDVPANKETPEKSLFEKYNESLQEQHNKPKGSLITKGLVREGNALKSPEAYTQPFCDFLTENPTVWHAVAYFEKKLEKAGFKKLSERKTWNDELQKGGKYFVSRNGSSLIAFTIGGGYKSGNGVAMIAGHVDALTARLKPVSNKRTAAGYVQLGVAPYAGALNPTWWDRDLGVGGRVLVKDSTGKITTKLVKLGWPIARIPTLAPHFGVGMFGANNTETQAVPIIGLDNSDIVAGEEFKNLTLGGEGTFSATQPPKLVRTIASELGIQDYSSIVNWELELFDTQPAQVGGLDKEFIFAGRIDDKLCSWSAMEGLLASAAAPTSEDDGIVKLVGVFDDEEIGSLLRQGARGNFLPGTVERISESFAKGSSANVLSQTYANSFLISADVTHAVNPNFLGSYLEGHAPRLNVGLVVSADSKGHMTTDSVSTTLLTRIAEKSDSCLQLFMIRNDSRSGGTVGPMLSSAMGVRAIDAGIPQLSMHSIRATTGALDPGLGVKVFKGFFDNFESVDKEFE</sequence>
<feature type="compositionally biased region" description="Basic and acidic residues" evidence="10">
    <location>
        <begin position="12"/>
        <end position="23"/>
    </location>
</feature>
<dbReference type="CDD" id="cd05658">
    <property type="entry name" value="M18_DAP"/>
    <property type="match status" value="1"/>
</dbReference>
<accession>A0A2J6TBE0</accession>
<dbReference type="STRING" id="1095630.A0A2J6TBE0"/>
<dbReference type="GeneID" id="36582787"/>
<dbReference type="InterPro" id="IPR023358">
    <property type="entry name" value="Peptidase_M18_dom2"/>
</dbReference>
<evidence type="ECO:0000313" key="11">
    <source>
        <dbReference type="EMBL" id="PMD60349.1"/>
    </source>
</evidence>
<evidence type="ECO:0000256" key="5">
    <source>
        <dbReference type="ARBA" id="ARBA00022723"/>
    </source>
</evidence>